<accession>G0M748</accession>
<name>G0M748_CAEBE</name>
<dbReference type="eggNOG" id="KOG0586">
    <property type="taxonomic scope" value="Eukaryota"/>
</dbReference>
<dbReference type="STRING" id="135651.G0M748"/>
<sequence length="578" mass="66980">MTLGARFFSSLELDKPSNKPIRWSSTDCVFKTPDIIENLELKDSSQKKTYLNTKKFGCGNSIGRGRFSTVYRTHHIKIFTECCVKEYRPLFSKQLLAKKKDIRLRIFFDRMYHPAMIRSFEVFKSENRVARLIEYIPLTLYDNIMFTNFHRETGLSMVEDVIKLITVNVLSALNYLHSHNISHGCLHYKNIFVDNAIVKISDCENNVFMEWSSYKTTPLELLPFVAPELHDVRVRATPASDVWSLGVCMYAMATKQLLFEDTTFERCAKKVQRGLISPPFFLPTHIQTLLSGMLRVKPIERLTVDILSRDPWILSADCAKERLKLHYEQVQRRRNGTSKCDEGYISLLTELLRELTVPGLNPDGTEKRKKIEFTVYLQENNRKANEERVEACLMTNGKLCIKVFIPEIEREEEKPAGPTRMDRLRKLLFRRPLPQQAPATDCQIGDYALMSFGCNGGVIEKTRNYPKFKNRNEAHKYAAKKHAKKLWDSVDIAKCSSCLAAGCDSGSHTLDYCLYRILSNAEQVDELFEQTSVDVAYMKLFKARVRSFPRTPSRCSVIYRTSRQCIRKCFHRQNRRQS</sequence>
<dbReference type="InterPro" id="IPR000719">
    <property type="entry name" value="Prot_kinase_dom"/>
</dbReference>
<dbReference type="SMART" id="SM00220">
    <property type="entry name" value="S_TKc"/>
    <property type="match status" value="1"/>
</dbReference>
<dbReference type="Gene3D" id="1.10.510.10">
    <property type="entry name" value="Transferase(Phosphotransferase) domain 1"/>
    <property type="match status" value="1"/>
</dbReference>
<dbReference type="InParanoid" id="G0M748"/>
<dbReference type="HOGENOM" id="CLU_458735_0_0_1"/>
<dbReference type="InterPro" id="IPR011009">
    <property type="entry name" value="Kinase-like_dom_sf"/>
</dbReference>
<dbReference type="FunCoup" id="G0M748">
    <property type="interactions" value="2133"/>
</dbReference>
<dbReference type="GO" id="GO:0035556">
    <property type="term" value="P:intracellular signal transduction"/>
    <property type="evidence" value="ECO:0007669"/>
    <property type="project" value="TreeGrafter"/>
</dbReference>
<evidence type="ECO:0000313" key="5">
    <source>
        <dbReference type="Proteomes" id="UP000008068"/>
    </source>
</evidence>
<feature type="domain" description="Protein kinase" evidence="3">
    <location>
        <begin position="56"/>
        <end position="313"/>
    </location>
</feature>
<dbReference type="GO" id="GO:0004674">
    <property type="term" value="F:protein serine/threonine kinase activity"/>
    <property type="evidence" value="ECO:0007669"/>
    <property type="project" value="TreeGrafter"/>
</dbReference>
<dbReference type="SUPFAM" id="SSF56112">
    <property type="entry name" value="Protein kinase-like (PK-like)"/>
    <property type="match status" value="1"/>
</dbReference>
<dbReference type="PROSITE" id="PS50011">
    <property type="entry name" value="PROTEIN_KINASE_DOM"/>
    <property type="match status" value="1"/>
</dbReference>
<evidence type="ECO:0000256" key="2">
    <source>
        <dbReference type="ARBA" id="ARBA00022840"/>
    </source>
</evidence>
<evidence type="ECO:0000256" key="1">
    <source>
        <dbReference type="ARBA" id="ARBA00022741"/>
    </source>
</evidence>
<dbReference type="AlphaFoldDB" id="G0M748"/>
<dbReference type="EMBL" id="GL379786">
    <property type="protein sequence ID" value="EGT30177.1"/>
    <property type="molecule type" value="Genomic_DNA"/>
</dbReference>
<keyword evidence="1" id="KW-0547">Nucleotide-binding</keyword>
<dbReference type="GO" id="GO:0005524">
    <property type="term" value="F:ATP binding"/>
    <property type="evidence" value="ECO:0007669"/>
    <property type="project" value="UniProtKB-KW"/>
</dbReference>
<keyword evidence="2" id="KW-0067">ATP-binding</keyword>
<dbReference type="PANTHER" id="PTHR24346">
    <property type="entry name" value="MAP/MICROTUBULE AFFINITY-REGULATING KINASE"/>
    <property type="match status" value="1"/>
</dbReference>
<gene>
    <name evidence="4" type="ORF">CAEBREN_01257</name>
</gene>
<dbReference type="Proteomes" id="UP000008068">
    <property type="component" value="Unassembled WGS sequence"/>
</dbReference>
<proteinExistence type="predicted"/>
<keyword evidence="5" id="KW-1185">Reference proteome</keyword>
<dbReference type="OMA" id="NNREEWD"/>
<dbReference type="OrthoDB" id="5794269at2759"/>
<protein>
    <recommendedName>
        <fullName evidence="3">Protein kinase domain-containing protein</fullName>
    </recommendedName>
</protein>
<dbReference type="PANTHER" id="PTHR24346:SF30">
    <property type="entry name" value="MATERNAL EMBRYONIC LEUCINE ZIPPER KINASE"/>
    <property type="match status" value="1"/>
</dbReference>
<reference evidence="5" key="1">
    <citation type="submission" date="2011-07" db="EMBL/GenBank/DDBJ databases">
        <authorList>
            <consortium name="Caenorhabditis brenneri Sequencing and Analysis Consortium"/>
            <person name="Wilson R.K."/>
        </authorList>
    </citation>
    <scope>NUCLEOTIDE SEQUENCE [LARGE SCALE GENOMIC DNA]</scope>
    <source>
        <strain evidence="5">PB2801</strain>
    </source>
</reference>
<dbReference type="Pfam" id="PF00069">
    <property type="entry name" value="Pkinase"/>
    <property type="match status" value="1"/>
</dbReference>
<dbReference type="GO" id="GO:0005737">
    <property type="term" value="C:cytoplasm"/>
    <property type="evidence" value="ECO:0007669"/>
    <property type="project" value="TreeGrafter"/>
</dbReference>
<evidence type="ECO:0000259" key="3">
    <source>
        <dbReference type="PROSITE" id="PS50011"/>
    </source>
</evidence>
<evidence type="ECO:0000313" key="4">
    <source>
        <dbReference type="EMBL" id="EGT30177.1"/>
    </source>
</evidence>
<organism evidence="5">
    <name type="scientific">Caenorhabditis brenneri</name>
    <name type="common">Nematode worm</name>
    <dbReference type="NCBI Taxonomy" id="135651"/>
    <lineage>
        <taxon>Eukaryota</taxon>
        <taxon>Metazoa</taxon>
        <taxon>Ecdysozoa</taxon>
        <taxon>Nematoda</taxon>
        <taxon>Chromadorea</taxon>
        <taxon>Rhabditida</taxon>
        <taxon>Rhabditina</taxon>
        <taxon>Rhabditomorpha</taxon>
        <taxon>Rhabditoidea</taxon>
        <taxon>Rhabditidae</taxon>
        <taxon>Peloderinae</taxon>
        <taxon>Caenorhabditis</taxon>
    </lineage>
</organism>